<feature type="transmembrane region" description="Helical" evidence="1">
    <location>
        <begin position="203"/>
        <end position="223"/>
    </location>
</feature>
<evidence type="ECO:0000313" key="2">
    <source>
        <dbReference type="EMBL" id="MCQ1537594.1"/>
    </source>
</evidence>
<keyword evidence="1" id="KW-0472">Membrane</keyword>
<keyword evidence="3" id="KW-1185">Reference proteome</keyword>
<dbReference type="InterPro" id="IPR025098">
    <property type="entry name" value="DUF4013"/>
</dbReference>
<feature type="transmembrane region" description="Helical" evidence="1">
    <location>
        <begin position="177"/>
        <end position="197"/>
    </location>
</feature>
<dbReference type="AlphaFoldDB" id="A0ABD4THA8"/>
<gene>
    <name evidence="2" type="ORF">FTO68_01120</name>
</gene>
<feature type="transmembrane region" description="Helical" evidence="1">
    <location>
        <begin position="83"/>
        <end position="102"/>
    </location>
</feature>
<protein>
    <submittedName>
        <fullName evidence="2">DUF4013 domain-containing protein</fullName>
    </submittedName>
</protein>
<keyword evidence="1" id="KW-0812">Transmembrane</keyword>
<dbReference type="Proteomes" id="UP001524383">
    <property type="component" value="Unassembled WGS sequence"/>
</dbReference>
<proteinExistence type="predicted"/>
<name>A0ABD4THA8_9EURY</name>
<dbReference type="Pfam" id="PF13197">
    <property type="entry name" value="DUF4013"/>
    <property type="match status" value="1"/>
</dbReference>
<accession>A0ABD4THA8</accession>
<feature type="transmembrane region" description="Helical" evidence="1">
    <location>
        <begin position="25"/>
        <end position="44"/>
    </location>
</feature>
<feature type="transmembrane region" description="Helical" evidence="1">
    <location>
        <begin position="122"/>
        <end position="150"/>
    </location>
</feature>
<dbReference type="RefSeq" id="WP_255331508.1">
    <property type="nucleotide sequence ID" value="NZ_VOTZ01000002.1"/>
</dbReference>
<organism evidence="2 3">
    <name type="scientific">Methanocalculus taiwanensis</name>
    <dbReference type="NCBI Taxonomy" id="106207"/>
    <lineage>
        <taxon>Archaea</taxon>
        <taxon>Methanobacteriati</taxon>
        <taxon>Methanobacteriota</taxon>
        <taxon>Stenosarchaea group</taxon>
        <taxon>Methanomicrobia</taxon>
        <taxon>Methanomicrobiales</taxon>
        <taxon>Methanocalculaceae</taxon>
        <taxon>Methanocalculus</taxon>
    </lineage>
</organism>
<evidence type="ECO:0000256" key="1">
    <source>
        <dbReference type="SAM" id="Phobius"/>
    </source>
</evidence>
<reference evidence="2 3" key="1">
    <citation type="submission" date="2019-08" db="EMBL/GenBank/DDBJ databases">
        <authorList>
            <person name="Chen S.-C."/>
            <person name="Lai M.-C."/>
            <person name="You Y.-T."/>
        </authorList>
    </citation>
    <scope>NUCLEOTIDE SEQUENCE [LARGE SCALE GENOMIC DNA]</scope>
    <source>
        <strain evidence="2 3">P2F9704a</strain>
    </source>
</reference>
<comment type="caution">
    <text evidence="2">The sequence shown here is derived from an EMBL/GenBank/DDBJ whole genome shotgun (WGS) entry which is preliminary data.</text>
</comment>
<sequence>MDFDRLLINSFLYTKDAFLGKRSRWILFIISKYLLYPLFLGYLVEIYRGKMPSKSDNPYEFIENEPVFGALFFDGLKLFIIKLIYTVPIAIIAAPLLITLIFGDEDALSTIVSGTGIVPEEVLFAFGFVTGLAIIVYTFLIGINLPIALIRFSRTGLMREAFRFFDIQKIIGEIGRLNYILALFILAIIIGLIEYLLLQVPDIGWALLTIFTPVLAVFSARYITMIYETLLDSSV</sequence>
<evidence type="ECO:0000313" key="3">
    <source>
        <dbReference type="Proteomes" id="UP001524383"/>
    </source>
</evidence>
<keyword evidence="1" id="KW-1133">Transmembrane helix</keyword>
<dbReference type="EMBL" id="VOTZ01000002">
    <property type="protein sequence ID" value="MCQ1537594.1"/>
    <property type="molecule type" value="Genomic_DNA"/>
</dbReference>